<sequence length="92" mass="9071">MSTFSTRLAGVTAGIGTGAVTATTLALIQDQSPPEQLGVATSAAAMLRDLGPTAGVNGIAALSAALATTSHQGRVMVVLTPAVVAPRRRTTG</sequence>
<evidence type="ECO:0000313" key="2">
    <source>
        <dbReference type="Proteomes" id="UP000653644"/>
    </source>
</evidence>
<dbReference type="InterPro" id="IPR036259">
    <property type="entry name" value="MFS_trans_sf"/>
</dbReference>
<protein>
    <submittedName>
        <fullName evidence="1">Uncharacterized protein</fullName>
    </submittedName>
</protein>
<comment type="caution">
    <text evidence="1">The sequence shown here is derived from an EMBL/GenBank/DDBJ whole genome shotgun (WGS) entry which is preliminary data.</text>
</comment>
<dbReference type="Proteomes" id="UP000653644">
    <property type="component" value="Unassembled WGS sequence"/>
</dbReference>
<dbReference type="RefSeq" id="WP_189894628.1">
    <property type="nucleotide sequence ID" value="NZ_BMVN01000066.1"/>
</dbReference>
<dbReference type="SUPFAM" id="SSF103473">
    <property type="entry name" value="MFS general substrate transporter"/>
    <property type="match status" value="1"/>
</dbReference>
<keyword evidence="2" id="KW-1185">Reference proteome</keyword>
<accession>A0ABQ3DAR9</accession>
<name>A0ABQ3DAR9_9ACTN</name>
<reference evidence="2" key="1">
    <citation type="journal article" date="2019" name="Int. J. Syst. Evol. Microbiol.">
        <title>The Global Catalogue of Microorganisms (GCM) 10K type strain sequencing project: providing services to taxonomists for standard genome sequencing and annotation.</title>
        <authorList>
            <consortium name="The Broad Institute Genomics Platform"/>
            <consortium name="The Broad Institute Genome Sequencing Center for Infectious Disease"/>
            <person name="Wu L."/>
            <person name="Ma J."/>
        </authorList>
    </citation>
    <scope>NUCLEOTIDE SEQUENCE [LARGE SCALE GENOMIC DNA]</scope>
    <source>
        <strain evidence="2">JCM 4733</strain>
    </source>
</reference>
<gene>
    <name evidence="1" type="ORF">GCM10010345_85460</name>
</gene>
<evidence type="ECO:0000313" key="1">
    <source>
        <dbReference type="EMBL" id="GHA68736.1"/>
    </source>
</evidence>
<dbReference type="EMBL" id="BMVN01000066">
    <property type="protein sequence ID" value="GHA68736.1"/>
    <property type="molecule type" value="Genomic_DNA"/>
</dbReference>
<proteinExistence type="predicted"/>
<organism evidence="1 2">
    <name type="scientific">Streptomyces canarius</name>
    <dbReference type="NCBI Taxonomy" id="285453"/>
    <lineage>
        <taxon>Bacteria</taxon>
        <taxon>Bacillati</taxon>
        <taxon>Actinomycetota</taxon>
        <taxon>Actinomycetes</taxon>
        <taxon>Kitasatosporales</taxon>
        <taxon>Streptomycetaceae</taxon>
        <taxon>Streptomyces</taxon>
    </lineage>
</organism>